<gene>
    <name evidence="3" type="ORF">ACA1_168920</name>
</gene>
<organism evidence="3 4">
    <name type="scientific">Acanthamoeba castellanii (strain ATCC 30010 / Neff)</name>
    <dbReference type="NCBI Taxonomy" id="1257118"/>
    <lineage>
        <taxon>Eukaryota</taxon>
        <taxon>Amoebozoa</taxon>
        <taxon>Discosea</taxon>
        <taxon>Longamoebia</taxon>
        <taxon>Centramoebida</taxon>
        <taxon>Acanthamoebidae</taxon>
        <taxon>Acanthamoeba</taxon>
    </lineage>
</organism>
<dbReference type="Pfam" id="PF03457">
    <property type="entry name" value="HA"/>
    <property type="match status" value="1"/>
</dbReference>
<dbReference type="VEuPathDB" id="AmoebaDB:ACA1_168920"/>
<proteinExistence type="predicted"/>
<accession>L8HFF9</accession>
<evidence type="ECO:0000256" key="1">
    <source>
        <dbReference type="SAM" id="MobiDB-lite"/>
    </source>
</evidence>
<feature type="compositionally biased region" description="Acidic residues" evidence="1">
    <location>
        <begin position="123"/>
        <end position="135"/>
    </location>
</feature>
<dbReference type="EMBL" id="KB007834">
    <property type="protein sequence ID" value="ELR24254.1"/>
    <property type="molecule type" value="Genomic_DNA"/>
</dbReference>
<name>L8HFF9_ACACF</name>
<dbReference type="GeneID" id="14925270"/>
<feature type="compositionally biased region" description="Low complexity" evidence="1">
    <location>
        <begin position="374"/>
        <end position="400"/>
    </location>
</feature>
<feature type="region of interest" description="Disordered" evidence="1">
    <location>
        <begin position="489"/>
        <end position="509"/>
    </location>
</feature>
<feature type="region of interest" description="Disordered" evidence="1">
    <location>
        <begin position="374"/>
        <end position="457"/>
    </location>
</feature>
<dbReference type="AlphaFoldDB" id="L8HFF9"/>
<feature type="compositionally biased region" description="Low complexity" evidence="1">
    <location>
        <begin position="263"/>
        <end position="280"/>
    </location>
</feature>
<dbReference type="OrthoDB" id="45515at2759"/>
<dbReference type="KEGG" id="acan:ACA1_168920"/>
<feature type="region of interest" description="Disordered" evidence="1">
    <location>
        <begin position="83"/>
        <end position="289"/>
    </location>
</feature>
<feature type="compositionally biased region" description="Low complexity" evidence="1">
    <location>
        <begin position="447"/>
        <end position="457"/>
    </location>
</feature>
<dbReference type="RefSeq" id="XP_004353920.1">
    <property type="nucleotide sequence ID" value="XM_004353868.1"/>
</dbReference>
<protein>
    <submittedName>
        <fullName evidence="3">Helicase associated domain containing protein</fullName>
    </submittedName>
</protein>
<dbReference type="InterPro" id="IPR005114">
    <property type="entry name" value="Helicase_assoc"/>
</dbReference>
<reference evidence="3 4" key="1">
    <citation type="journal article" date="2013" name="Genome Biol.">
        <title>Genome of Acanthamoeba castellanii highlights extensive lateral gene transfer and early evolution of tyrosine kinase signaling.</title>
        <authorList>
            <person name="Clarke M."/>
            <person name="Lohan A.J."/>
            <person name="Liu B."/>
            <person name="Lagkouvardos I."/>
            <person name="Roy S."/>
            <person name="Zafar N."/>
            <person name="Bertelli C."/>
            <person name="Schilde C."/>
            <person name="Kianianmomeni A."/>
            <person name="Burglin T.R."/>
            <person name="Frech C."/>
            <person name="Turcotte B."/>
            <person name="Kopec K.O."/>
            <person name="Synnott J.M."/>
            <person name="Choo C."/>
            <person name="Paponov I."/>
            <person name="Finkler A."/>
            <person name="Soon Heng Tan C."/>
            <person name="Hutchins A.P."/>
            <person name="Weinmeier T."/>
            <person name="Rattei T."/>
            <person name="Chu J.S."/>
            <person name="Gimenez G."/>
            <person name="Irimia M."/>
            <person name="Rigden D.J."/>
            <person name="Fitzpatrick D.A."/>
            <person name="Lorenzo-Morales J."/>
            <person name="Bateman A."/>
            <person name="Chiu C.H."/>
            <person name="Tang P."/>
            <person name="Hegemann P."/>
            <person name="Fromm H."/>
            <person name="Raoult D."/>
            <person name="Greub G."/>
            <person name="Miranda-Saavedra D."/>
            <person name="Chen N."/>
            <person name="Nash P."/>
            <person name="Ginger M.L."/>
            <person name="Horn M."/>
            <person name="Schaap P."/>
            <person name="Caler L."/>
            <person name="Loftus B."/>
        </authorList>
    </citation>
    <scope>NUCLEOTIDE SEQUENCE [LARGE SCALE GENOMIC DNA]</scope>
    <source>
        <strain evidence="3 4">Neff</strain>
    </source>
</reference>
<feature type="domain" description="Helicase-associated" evidence="2">
    <location>
        <begin position="293"/>
        <end position="353"/>
    </location>
</feature>
<evidence type="ECO:0000259" key="2">
    <source>
        <dbReference type="Pfam" id="PF03457"/>
    </source>
</evidence>
<sequence length="555" mass="58907">MMASLATLPNTTTSTPVGRKRSRKSATPREVPTNGLQTNTFPTDQPVLRHDPARPGPTDSAEPEEEKWAIHLLLLLKATDSARVMSDDDDNDNDSELESADSNDQSESEVEEYSRMRSSMAVDGDEEADDEEVSDVDVAARSPANIKNESEAAKSESESEDSNSMMDEEEDGDNDEDEDVDQPEEEDFSEGDEYVDPSSSTRRSRSHATRRQSSTPSPPASTPMTPHHRVTAPATASASVYPGQPEPYNSPSSFGVVPVSTIAAHSPLSSSTASAASASSKKTRKPKYSAALEARWEEKFEWLLTYKRVKGNCRVAEGNKEYPGLGKWLSNQKTLCKKGKLKAERRQKLIDVGAIADAALRSGSSSSAAARAGAMSMMTSSSPPSSPSSSASAAASPRLGMGADHPGVEGSDDDAQGPLTKRRRKGHELVVNIERIPSMSSDQEIDSAVSSPSTTPVTAGGLFSASSPFRTFQGKPILPSLSFPHPMAPGGLHPYLPPQQQPTPQQQQCAGNGSFLSFALTAMPPTVLFPSYSILGAGAATASSGPTAAPSLSLH</sequence>
<feature type="compositionally biased region" description="Acidic residues" evidence="1">
    <location>
        <begin position="158"/>
        <end position="195"/>
    </location>
</feature>
<dbReference type="Gene3D" id="6.10.140.530">
    <property type="match status" value="1"/>
</dbReference>
<feature type="compositionally biased region" description="Polar residues" evidence="1">
    <location>
        <begin position="34"/>
        <end position="43"/>
    </location>
</feature>
<evidence type="ECO:0000313" key="4">
    <source>
        <dbReference type="Proteomes" id="UP000011083"/>
    </source>
</evidence>
<dbReference type="Proteomes" id="UP000011083">
    <property type="component" value="Unassembled WGS sequence"/>
</dbReference>
<evidence type="ECO:0000313" key="3">
    <source>
        <dbReference type="EMBL" id="ELR24254.1"/>
    </source>
</evidence>
<feature type="compositionally biased region" description="Polar residues" evidence="1">
    <location>
        <begin position="7"/>
        <end position="16"/>
    </location>
</feature>
<feature type="region of interest" description="Disordered" evidence="1">
    <location>
        <begin position="1"/>
        <end position="66"/>
    </location>
</feature>
<feature type="compositionally biased region" description="Acidic residues" evidence="1">
    <location>
        <begin position="87"/>
        <end position="111"/>
    </location>
</feature>
<feature type="compositionally biased region" description="Basic and acidic residues" evidence="1">
    <location>
        <begin position="148"/>
        <end position="157"/>
    </location>
</feature>
<keyword evidence="4" id="KW-1185">Reference proteome</keyword>